<evidence type="ECO:0000313" key="2">
    <source>
        <dbReference type="EMBL" id="RKO89057.1"/>
    </source>
</evidence>
<dbReference type="Proteomes" id="UP000269721">
    <property type="component" value="Unassembled WGS sequence"/>
</dbReference>
<dbReference type="OrthoDB" id="2019572at2759"/>
<dbReference type="AlphaFoldDB" id="A0A4V1IR73"/>
<keyword evidence="1" id="KW-0812">Transmembrane</keyword>
<evidence type="ECO:0008006" key="4">
    <source>
        <dbReference type="Google" id="ProtNLM"/>
    </source>
</evidence>
<feature type="non-terminal residue" evidence="2">
    <location>
        <position position="196"/>
    </location>
</feature>
<dbReference type="EMBL" id="KZ996316">
    <property type="protein sequence ID" value="RKO89057.1"/>
    <property type="molecule type" value="Genomic_DNA"/>
</dbReference>
<sequence>MEKLLLQAAAIARRRSFLPVLYFFSIATSVLLLFFGARKSPTSCSSSDSENSELRSMFERIGRLESQGVNPSLASTQGLSVSTTQASVTSETALPSSTALLASSRPAASSGQRLFDHESATALASIAQSRAFTASGFDFCSILNNASFDALVHITPLGGSVAEVNPTEGDFVRLLDREAKRAYDLLMNDDKRLEPE</sequence>
<keyword evidence="1" id="KW-1133">Transmembrane helix</keyword>
<evidence type="ECO:0000256" key="1">
    <source>
        <dbReference type="SAM" id="Phobius"/>
    </source>
</evidence>
<keyword evidence="1" id="KW-0472">Membrane</keyword>
<organism evidence="2 3">
    <name type="scientific">Blyttiomyces helicus</name>
    <dbReference type="NCBI Taxonomy" id="388810"/>
    <lineage>
        <taxon>Eukaryota</taxon>
        <taxon>Fungi</taxon>
        <taxon>Fungi incertae sedis</taxon>
        <taxon>Chytridiomycota</taxon>
        <taxon>Chytridiomycota incertae sedis</taxon>
        <taxon>Chytridiomycetes</taxon>
        <taxon>Chytridiomycetes incertae sedis</taxon>
        <taxon>Blyttiomyces</taxon>
    </lineage>
</organism>
<keyword evidence="3" id="KW-1185">Reference proteome</keyword>
<proteinExistence type="predicted"/>
<accession>A0A4V1IR73</accession>
<protein>
    <recommendedName>
        <fullName evidence="4">Transmembrane protein</fullName>
    </recommendedName>
</protein>
<evidence type="ECO:0000313" key="3">
    <source>
        <dbReference type="Proteomes" id="UP000269721"/>
    </source>
</evidence>
<reference evidence="3" key="1">
    <citation type="journal article" date="2018" name="Nat. Microbiol.">
        <title>Leveraging single-cell genomics to expand the fungal tree of life.</title>
        <authorList>
            <person name="Ahrendt S.R."/>
            <person name="Quandt C.A."/>
            <person name="Ciobanu D."/>
            <person name="Clum A."/>
            <person name="Salamov A."/>
            <person name="Andreopoulos B."/>
            <person name="Cheng J.F."/>
            <person name="Woyke T."/>
            <person name="Pelin A."/>
            <person name="Henrissat B."/>
            <person name="Reynolds N.K."/>
            <person name="Benny G.L."/>
            <person name="Smith M.E."/>
            <person name="James T.Y."/>
            <person name="Grigoriev I.V."/>
        </authorList>
    </citation>
    <scope>NUCLEOTIDE SEQUENCE [LARGE SCALE GENOMIC DNA]</scope>
</reference>
<name>A0A4V1IR73_9FUNG</name>
<gene>
    <name evidence="2" type="ORF">BDK51DRAFT_26359</name>
</gene>
<feature type="transmembrane region" description="Helical" evidence="1">
    <location>
        <begin position="20"/>
        <end position="37"/>
    </location>
</feature>